<keyword evidence="1" id="KW-0732">Signal</keyword>
<feature type="signal peptide" evidence="1">
    <location>
        <begin position="1"/>
        <end position="22"/>
    </location>
</feature>
<dbReference type="Gene3D" id="2.10.50.10">
    <property type="entry name" value="Tumor Necrosis Factor Receptor, subunit A, domain 2"/>
    <property type="match status" value="1"/>
</dbReference>
<sequence>MRLPALSLLLLAAVYLAAPCRAGSSDVSLVDLPLRRAMLQSQCPIQYCNSGRNCIYSSRTKKWRCTACLNQRIPNGAKSECVCPAGFFPTSDGKCSLCKDNMFCPQGQSALRSTARPCPANTVTLRRGAKSINDCFNSPGYFYRKTSDGVRAEPCGVNSWTTGLKKQTTCTACPTGFKTDPETVPGSHTNSDVCQAPAGSFVTGVSTTLCPKGEYSDDYSLATACKTCEDLYDGPGITTAREGATSAKNCTWLEPGYALMDDKKRAILTAVDLINTPISGAKKCPQNYYCPGGDPNGAGMPKRCENDMWTEEEGASSPDECVAPPGMYLPDGVLTAEDKRIRHCPHGTYKETWQRVGIAGCLPCGVGYWLSDRTIFLNELDPNTGTIRQQIGVRGSTDSCYIQRGMGAVFERNQTSGTTVLRAIICPADHYGVVGVQGTDEIWKKYGRVATPCTQCPTNMVTSGDSADLKVANIQVINPTNDQRTGNFAAESSEGYYTVDSCFTKPGYGYLQGASQKCADGYWSAGGTRLPCTQCPFGRTTNVDTSINSDAANCTKYIAGFGELNNIPQLCAIGQYQPPQVDVGTPCQACPPSLTTRTVGGANSTACDLCAAGWGTIALNTTCKSCQDGYYGDADRKDSACTKCPGGRSFSYDWQGVDDIFTPQTTSKPLSSSQADCVADFAQTVEGAFYLDLQFALGASPELLLVGGRENLQSCVQECREEAKCAAATFDYESLKCWSWQPATQESFVANGGVAFKLLSSTNLAASTKVAAQEMGSGEYSFIPDGENTPARIAPTSRNTPVATTSLRACLKACSNVNLCSGVVFGQLSGEDTIAAGSCKLIMGTSLPGNSLRTLIKANFMGLNTNQAVSKGYYSQPGTSTVQICEAESSVGGTGFFCPGGPRPGAAPRQACGAANIAGTQMKVGSESADDCSGWLLPNYYYKPGTGVLLCEEDFYCPGGEKYKGKTVDTGMIACPAGTNSDTGKSAITDCNKLKDGFYYDGTGPISASTVKTCAEGYFCQTEDRLITVDIVTTSALGFIKCPDGTSSTPVAYPNAGPKEVNDCNRLLAGFQFKGTAGPIDDDNVKPCAADTYYGSERTIDTSTWGDQLCTECPEGSGVAEILDGATPGALTANACKKLYQGYWYNGIGNGDISTTTVVPCPANMYCPGWPKTDTKIGTLGTPVLPTACPAGTTVAKGTVVGNTWFDANKDARVVATADSGSAVISGGNGAKVRNDCDTLVAGYFWTGSAVSLCTAGKYCATGGTGFTWDPASTATTITNCPDGTTSAIGSKVVEDCNKLLAGYYFTGGATVNEGTTILKCPVKSYCPNDGTVSFAVGTAAPAAGRVDCPTGSTSVEQSDESTDCSNLLPGWYYTGTFNGRLSNDNVLQCPEDKYCTGDATIATSDTDAQGIASCPTGSGTVGPWTDPEDVAGDGSRDELNDCRKVYPGYYFDGDGTCSSSGIDDAPDTTCGFRRCDKPDPDSFCLGGEVAAGAWTVDVGRTNCQTYWTGQTPSQPTRTTCNVISGVDCSSAVQCMS</sequence>
<dbReference type="Proteomes" id="UP001244341">
    <property type="component" value="Chromosome 1b"/>
</dbReference>
<dbReference type="PANTHER" id="PTHR46104:SF1">
    <property type="entry name" value="GENE 9195-RELATED"/>
    <property type="match status" value="1"/>
</dbReference>
<dbReference type="PANTHER" id="PTHR46104">
    <property type="entry name" value="GENE 9195-RELATED-RELATED"/>
    <property type="match status" value="1"/>
</dbReference>
<evidence type="ECO:0000256" key="1">
    <source>
        <dbReference type="SAM" id="SignalP"/>
    </source>
</evidence>
<proteinExistence type="predicted"/>
<keyword evidence="3" id="KW-1185">Reference proteome</keyword>
<protein>
    <recommendedName>
        <fullName evidence="4">Tyrosine-protein kinase ephrin type A/B receptor-like domain-containing protein</fullName>
    </recommendedName>
</protein>
<dbReference type="EMBL" id="CP126208">
    <property type="protein sequence ID" value="WIA09379.1"/>
    <property type="molecule type" value="Genomic_DNA"/>
</dbReference>
<evidence type="ECO:0008006" key="4">
    <source>
        <dbReference type="Google" id="ProtNLM"/>
    </source>
</evidence>
<dbReference type="SUPFAM" id="SSF57184">
    <property type="entry name" value="Growth factor receptor domain"/>
    <property type="match status" value="3"/>
</dbReference>
<accession>A0ABY8TKE3</accession>
<name>A0ABY8TKE3_TETOB</name>
<feature type="chain" id="PRO_5045859128" description="Tyrosine-protein kinase ephrin type A/B receptor-like domain-containing protein" evidence="1">
    <location>
        <begin position="23"/>
        <end position="1537"/>
    </location>
</feature>
<evidence type="ECO:0000313" key="3">
    <source>
        <dbReference type="Proteomes" id="UP001244341"/>
    </source>
</evidence>
<gene>
    <name evidence="2" type="ORF">OEZ85_008785</name>
</gene>
<evidence type="ECO:0000313" key="2">
    <source>
        <dbReference type="EMBL" id="WIA09379.1"/>
    </source>
</evidence>
<reference evidence="2 3" key="1">
    <citation type="submission" date="2023-05" db="EMBL/GenBank/DDBJ databases">
        <title>A 100% complete, gapless, phased diploid assembly of the Scenedesmus obliquus UTEX 3031 genome.</title>
        <authorList>
            <person name="Biondi T.C."/>
            <person name="Hanschen E.R."/>
            <person name="Kwon T."/>
            <person name="Eng W."/>
            <person name="Kruse C.P.S."/>
            <person name="Koehler S.I."/>
            <person name="Kunde Y."/>
            <person name="Gleasner C.D."/>
            <person name="You Mak K.T."/>
            <person name="Polle J."/>
            <person name="Hovde B.T."/>
            <person name="Starkenburg S.R."/>
        </authorList>
    </citation>
    <scope>NUCLEOTIDE SEQUENCE [LARGE SCALE GENOMIC DNA]</scope>
    <source>
        <strain evidence="2 3">DOE0152z</strain>
    </source>
</reference>
<organism evidence="2 3">
    <name type="scientific">Tetradesmus obliquus</name>
    <name type="common">Green alga</name>
    <name type="synonym">Acutodesmus obliquus</name>
    <dbReference type="NCBI Taxonomy" id="3088"/>
    <lineage>
        <taxon>Eukaryota</taxon>
        <taxon>Viridiplantae</taxon>
        <taxon>Chlorophyta</taxon>
        <taxon>core chlorophytes</taxon>
        <taxon>Chlorophyceae</taxon>
        <taxon>CS clade</taxon>
        <taxon>Sphaeropleales</taxon>
        <taxon>Scenedesmaceae</taxon>
        <taxon>Tetradesmus</taxon>
    </lineage>
</organism>
<dbReference type="SMART" id="SM01411">
    <property type="entry name" value="Ephrin_rec_like"/>
    <property type="match status" value="10"/>
</dbReference>
<dbReference type="InterPro" id="IPR009030">
    <property type="entry name" value="Growth_fac_rcpt_cys_sf"/>
</dbReference>